<sequence length="401" mass="46335">MLSTLNSNVLDCELVNKKRKRVGHSASFYVSLKTWVLLNYRPSINLDAFCFRDDILKHALAESENILVDKDDLITRKIVCQTISELFMSSKACVVKAKQSSRVYPSFDKPRRAWGYINLERKQPVEMRGCLTVDDEWQQLTTAISSVAAEYNWHASINIKGFSLSCIKHENVSFNGQRVLTEIIFSRIDQHNKIDLKVKRHAGYIDITDIENKTADMSIMEKVRFVISLLSKSPLCMGLEDDGIENFNIQHNSYVVKNLVDITASEECKIYSTKCKMFTNVPGKICSSCKNLEKCIAHAKTRLTKREENINIHSHFNHRYMTQGEIVKKLDMQKAARIQQEMINAERELIDMSKDDHQDLIELFKQANSKDIPEDMAVLWDQQQQLLGTDSSRGYRWHPRY</sequence>
<evidence type="ECO:0000313" key="2">
    <source>
        <dbReference type="Proteomes" id="UP001152795"/>
    </source>
</evidence>
<evidence type="ECO:0000313" key="1">
    <source>
        <dbReference type="EMBL" id="CAB4037812.1"/>
    </source>
</evidence>
<gene>
    <name evidence="1" type="ORF">PACLA_8A078243</name>
</gene>
<dbReference type="AlphaFoldDB" id="A0A7D9JYE6"/>
<dbReference type="Proteomes" id="UP001152795">
    <property type="component" value="Unassembled WGS sequence"/>
</dbReference>
<name>A0A7D9JYE6_PARCT</name>
<comment type="caution">
    <text evidence="1">The sequence shown here is derived from an EMBL/GenBank/DDBJ whole genome shotgun (WGS) entry which is preliminary data.</text>
</comment>
<dbReference type="EMBL" id="CACRXK020023495">
    <property type="protein sequence ID" value="CAB4037812.1"/>
    <property type="molecule type" value="Genomic_DNA"/>
</dbReference>
<reference evidence="1" key="1">
    <citation type="submission" date="2020-04" db="EMBL/GenBank/DDBJ databases">
        <authorList>
            <person name="Alioto T."/>
            <person name="Alioto T."/>
            <person name="Gomez Garrido J."/>
        </authorList>
    </citation>
    <scope>NUCLEOTIDE SEQUENCE</scope>
    <source>
        <strain evidence="1">A484AB</strain>
    </source>
</reference>
<keyword evidence="2" id="KW-1185">Reference proteome</keyword>
<dbReference type="OrthoDB" id="10659541at2759"/>
<organism evidence="1 2">
    <name type="scientific">Paramuricea clavata</name>
    <name type="common">Red gorgonian</name>
    <name type="synonym">Violescent sea-whip</name>
    <dbReference type="NCBI Taxonomy" id="317549"/>
    <lineage>
        <taxon>Eukaryota</taxon>
        <taxon>Metazoa</taxon>
        <taxon>Cnidaria</taxon>
        <taxon>Anthozoa</taxon>
        <taxon>Octocorallia</taxon>
        <taxon>Malacalcyonacea</taxon>
        <taxon>Plexauridae</taxon>
        <taxon>Paramuricea</taxon>
    </lineage>
</organism>
<accession>A0A7D9JYE6</accession>
<proteinExistence type="predicted"/>
<protein>
    <submittedName>
        <fullName evidence="1">Uncharacterized protein</fullName>
    </submittedName>
</protein>